<gene>
    <name evidence="13" type="ORF">NAEGRDRAFT_55889</name>
</gene>
<evidence type="ECO:0000259" key="12">
    <source>
        <dbReference type="PROSITE" id="PS00300"/>
    </source>
</evidence>
<dbReference type="Pfam" id="PF00448">
    <property type="entry name" value="SRP54"/>
    <property type="match status" value="1"/>
</dbReference>
<keyword evidence="5" id="KW-0378">Hydrolase</keyword>
<dbReference type="GO" id="GO:0005829">
    <property type="term" value="C:cytosol"/>
    <property type="evidence" value="ECO:0007669"/>
    <property type="project" value="TreeGrafter"/>
</dbReference>
<keyword evidence="3" id="KW-0963">Cytoplasm</keyword>
<evidence type="ECO:0000256" key="3">
    <source>
        <dbReference type="ARBA" id="ARBA00022490"/>
    </source>
</evidence>
<dbReference type="InterPro" id="IPR036225">
    <property type="entry name" value="SRP/SRP_N"/>
</dbReference>
<dbReference type="SMART" id="SM00962">
    <property type="entry name" value="SRP54"/>
    <property type="match status" value="1"/>
</dbReference>
<evidence type="ECO:0000256" key="5">
    <source>
        <dbReference type="ARBA" id="ARBA00022801"/>
    </source>
</evidence>
<evidence type="ECO:0000256" key="7">
    <source>
        <dbReference type="ARBA" id="ARBA00023134"/>
    </source>
</evidence>
<dbReference type="Pfam" id="PF02978">
    <property type="entry name" value="SRP_SPB"/>
    <property type="match status" value="1"/>
</dbReference>
<dbReference type="PANTHER" id="PTHR11564">
    <property type="entry name" value="SIGNAL RECOGNITION PARTICLE 54K PROTEIN SRP54"/>
    <property type="match status" value="1"/>
</dbReference>
<dbReference type="GO" id="GO:0005525">
    <property type="term" value="F:GTP binding"/>
    <property type="evidence" value="ECO:0007669"/>
    <property type="project" value="UniProtKB-KW"/>
</dbReference>
<dbReference type="Gene3D" id="1.10.260.30">
    <property type="entry name" value="Signal recognition particle, SRP54 subunit, M-domain"/>
    <property type="match status" value="1"/>
</dbReference>
<name>D2VX34_NAEGR</name>
<evidence type="ECO:0000256" key="11">
    <source>
        <dbReference type="ARBA" id="ARBA00048157"/>
    </source>
</evidence>
<evidence type="ECO:0000256" key="1">
    <source>
        <dbReference type="ARBA" id="ARBA00004496"/>
    </source>
</evidence>
<dbReference type="GeneID" id="8858059"/>
<dbReference type="Gene3D" id="3.40.50.300">
    <property type="entry name" value="P-loop containing nucleotide triphosphate hydrolases"/>
    <property type="match status" value="1"/>
</dbReference>
<dbReference type="OMA" id="MTIFVMD"/>
<dbReference type="EC" id="3.6.5.4" evidence="10"/>
<dbReference type="Pfam" id="PF02881">
    <property type="entry name" value="SRP54_N"/>
    <property type="match status" value="1"/>
</dbReference>
<keyword evidence="9" id="KW-0687">Ribonucleoprotein</keyword>
<evidence type="ECO:0000256" key="8">
    <source>
        <dbReference type="ARBA" id="ARBA00023135"/>
    </source>
</evidence>
<dbReference type="Gene3D" id="1.20.120.140">
    <property type="entry name" value="Signal recognition particle SRP54, nucleotide-binding domain"/>
    <property type="match status" value="1"/>
</dbReference>
<evidence type="ECO:0000256" key="4">
    <source>
        <dbReference type="ARBA" id="ARBA00022741"/>
    </source>
</evidence>
<evidence type="ECO:0000256" key="2">
    <source>
        <dbReference type="ARBA" id="ARBA00005450"/>
    </source>
</evidence>
<dbReference type="PANTHER" id="PTHR11564:SF5">
    <property type="entry name" value="SIGNAL RECOGNITION PARTICLE SUBUNIT SRP54"/>
    <property type="match status" value="1"/>
</dbReference>
<comment type="similarity">
    <text evidence="2">Belongs to the GTP-binding SRP family. SRP54 subfamily.</text>
</comment>
<feature type="domain" description="SRP54-type proteins GTP-binding" evidence="12">
    <location>
        <begin position="249"/>
        <end position="262"/>
    </location>
</feature>
<dbReference type="GO" id="GO:0006616">
    <property type="term" value="P:SRP-dependent cotranslational protein targeting to membrane, translocation"/>
    <property type="evidence" value="ECO:0007669"/>
    <property type="project" value="TreeGrafter"/>
</dbReference>
<comment type="subcellular location">
    <subcellularLocation>
        <location evidence="1">Cytoplasm</location>
    </subcellularLocation>
</comment>
<evidence type="ECO:0000313" key="13">
    <source>
        <dbReference type="EMBL" id="EFC38552.1"/>
    </source>
</evidence>
<dbReference type="SMART" id="SM00963">
    <property type="entry name" value="SRP54_N"/>
    <property type="match status" value="1"/>
</dbReference>
<dbReference type="InParanoid" id="D2VX34"/>
<dbReference type="FunCoup" id="D2VX34">
    <property type="interactions" value="476"/>
</dbReference>
<dbReference type="InterPro" id="IPR022941">
    <property type="entry name" value="SRP54"/>
</dbReference>
<keyword evidence="14" id="KW-1185">Reference proteome</keyword>
<dbReference type="GO" id="GO:0008312">
    <property type="term" value="F:7S RNA binding"/>
    <property type="evidence" value="ECO:0007669"/>
    <property type="project" value="InterPro"/>
</dbReference>
<dbReference type="VEuPathDB" id="AmoebaDB:NAEGRDRAFT_55889"/>
<evidence type="ECO:0000256" key="9">
    <source>
        <dbReference type="ARBA" id="ARBA00023274"/>
    </source>
</evidence>
<dbReference type="PROSITE" id="PS00300">
    <property type="entry name" value="SRP54"/>
    <property type="match status" value="1"/>
</dbReference>
<dbReference type="SUPFAM" id="SSF47446">
    <property type="entry name" value="Signal peptide-binding domain"/>
    <property type="match status" value="1"/>
</dbReference>
<comment type="catalytic activity">
    <reaction evidence="11">
        <text>GTP + H2O = GDP + phosphate + H(+)</text>
        <dbReference type="Rhea" id="RHEA:19669"/>
        <dbReference type="ChEBI" id="CHEBI:15377"/>
        <dbReference type="ChEBI" id="CHEBI:15378"/>
        <dbReference type="ChEBI" id="CHEBI:37565"/>
        <dbReference type="ChEBI" id="CHEBI:43474"/>
        <dbReference type="ChEBI" id="CHEBI:58189"/>
        <dbReference type="EC" id="3.6.5.4"/>
    </reaction>
    <physiologicalReaction direction="left-to-right" evidence="11">
        <dbReference type="Rhea" id="RHEA:19670"/>
    </physiologicalReaction>
</comment>
<dbReference type="HAMAP" id="MF_00306">
    <property type="entry name" value="SRP54"/>
    <property type="match status" value="1"/>
</dbReference>
<dbReference type="InterPro" id="IPR027417">
    <property type="entry name" value="P-loop_NTPase"/>
</dbReference>
<dbReference type="OrthoDB" id="10250817at2759"/>
<proteinExistence type="inferred from homology"/>
<dbReference type="GO" id="GO:0003924">
    <property type="term" value="F:GTPase activity"/>
    <property type="evidence" value="ECO:0007669"/>
    <property type="project" value="InterPro"/>
</dbReference>
<sequence>MVLAELGSRITTALRTINSQAVIDDAAISELLKEIGNSLMAADVNIQQVIQLRNGIKAGLDFEKLPKGINRRNHIKAVVYQELFFEIGLQGAGKTTTCTKYARYYQKKGFRSALVCADTFRAGALEQLRQNAAKVQIAFYGDEYETNPVKIAKDGVEQFKNEKYEVIIVDTSGRHMQEESLFEEMEQVSQAVNPDEVIFVMDSSIGQSVKEQAAAFKSRVSVGSVIVTKLDGHAKGGGALSAVAATKSPITFIGTGEDFDNFQQFNAESFVSRLLGQGDLKTLLTTVQEAVDPTKQPQMFDNIAKGIYTIRDMREHFTSIMKMGPLSQVMSMIPGFSEQLLPKGSEQESNARLKKYLTIMDSMNDTEMDCTDITKLPNMQSRIMRIARGSGRTPKDVQELLEQFKVFQSMIGRVKDLNLANMKSPKDLQKLSKNLPNTLKGDLGSMFGGAAGEI</sequence>
<dbReference type="Proteomes" id="UP000006671">
    <property type="component" value="Unassembled WGS sequence"/>
</dbReference>
<dbReference type="InterPro" id="IPR000897">
    <property type="entry name" value="SRP54_GTPase_dom"/>
</dbReference>
<keyword evidence="4" id="KW-0547">Nucleotide-binding</keyword>
<dbReference type="KEGG" id="ngr:NAEGRDRAFT_55889"/>
<dbReference type="FunFam" id="3.40.50.300:FF:000022">
    <property type="entry name" value="Signal recognition particle 54 kDa subunit"/>
    <property type="match status" value="1"/>
</dbReference>
<evidence type="ECO:0000313" key="14">
    <source>
        <dbReference type="Proteomes" id="UP000006671"/>
    </source>
</evidence>
<keyword evidence="7" id="KW-0342">GTP-binding</keyword>
<dbReference type="EMBL" id="GG738906">
    <property type="protein sequence ID" value="EFC38552.1"/>
    <property type="molecule type" value="Genomic_DNA"/>
</dbReference>
<reference evidence="13 14" key="1">
    <citation type="journal article" date="2010" name="Cell">
        <title>The genome of Naegleria gruberi illuminates early eukaryotic versatility.</title>
        <authorList>
            <person name="Fritz-Laylin L.K."/>
            <person name="Prochnik S.E."/>
            <person name="Ginger M.L."/>
            <person name="Dacks J.B."/>
            <person name="Carpenter M.L."/>
            <person name="Field M.C."/>
            <person name="Kuo A."/>
            <person name="Paredez A."/>
            <person name="Chapman J."/>
            <person name="Pham J."/>
            <person name="Shu S."/>
            <person name="Neupane R."/>
            <person name="Cipriano M."/>
            <person name="Mancuso J."/>
            <person name="Tu H."/>
            <person name="Salamov A."/>
            <person name="Lindquist E."/>
            <person name="Shapiro H."/>
            <person name="Lucas S."/>
            <person name="Grigoriev I.V."/>
            <person name="Cande W.Z."/>
            <person name="Fulton C."/>
            <person name="Rokhsar D.S."/>
            <person name="Dawson S.C."/>
        </authorList>
    </citation>
    <scope>NUCLEOTIDE SEQUENCE [LARGE SCALE GENOMIC DNA]</scope>
    <source>
        <strain evidence="13 14">NEG-M</strain>
    </source>
</reference>
<dbReference type="STRING" id="5762.D2VX34"/>
<keyword evidence="6" id="KW-0694">RNA-binding</keyword>
<dbReference type="InterPro" id="IPR036891">
    <property type="entry name" value="Signal_recog_part_SRP54_M_sf"/>
</dbReference>
<dbReference type="SUPFAM" id="SSF52540">
    <property type="entry name" value="P-loop containing nucleoside triphosphate hydrolases"/>
    <property type="match status" value="1"/>
</dbReference>
<protein>
    <recommendedName>
        <fullName evidence="10">signal-recognition-particle GTPase</fullName>
        <ecNumber evidence="10">3.6.5.4</ecNumber>
    </recommendedName>
</protein>
<dbReference type="CDD" id="cd17875">
    <property type="entry name" value="SRP54_G"/>
    <property type="match status" value="1"/>
</dbReference>
<organism evidence="14">
    <name type="scientific">Naegleria gruberi</name>
    <name type="common">Amoeba</name>
    <dbReference type="NCBI Taxonomy" id="5762"/>
    <lineage>
        <taxon>Eukaryota</taxon>
        <taxon>Discoba</taxon>
        <taxon>Heterolobosea</taxon>
        <taxon>Tetramitia</taxon>
        <taxon>Eutetramitia</taxon>
        <taxon>Vahlkampfiidae</taxon>
        <taxon>Naegleria</taxon>
    </lineage>
</organism>
<dbReference type="RefSeq" id="XP_002671296.1">
    <property type="nucleotide sequence ID" value="XM_002671250.1"/>
</dbReference>
<accession>D2VX34</accession>
<dbReference type="InterPro" id="IPR004125">
    <property type="entry name" value="Signal_recog_particle_SRP54_M"/>
</dbReference>
<evidence type="ECO:0000256" key="6">
    <source>
        <dbReference type="ARBA" id="ARBA00022884"/>
    </source>
</evidence>
<dbReference type="AlphaFoldDB" id="D2VX34"/>
<dbReference type="SUPFAM" id="SSF47364">
    <property type="entry name" value="Domain of the SRP/SRP receptor G-proteins"/>
    <property type="match status" value="1"/>
</dbReference>
<evidence type="ECO:0000256" key="10">
    <source>
        <dbReference type="ARBA" id="ARBA00035672"/>
    </source>
</evidence>
<dbReference type="InterPro" id="IPR042101">
    <property type="entry name" value="SRP54_N_sf"/>
</dbReference>
<keyword evidence="8" id="KW-0733">Signal recognition particle</keyword>
<dbReference type="GO" id="GO:0030942">
    <property type="term" value="F:endoplasmic reticulum signal peptide binding"/>
    <property type="evidence" value="ECO:0007669"/>
    <property type="project" value="TreeGrafter"/>
</dbReference>
<dbReference type="InterPro" id="IPR013822">
    <property type="entry name" value="Signal_recog_particl_SRP54_hlx"/>
</dbReference>
<dbReference type="eggNOG" id="KOG0780">
    <property type="taxonomic scope" value="Eukaryota"/>
</dbReference>
<dbReference type="GO" id="GO:0005786">
    <property type="term" value="C:signal recognition particle, endoplasmic reticulum targeting"/>
    <property type="evidence" value="ECO:0007669"/>
    <property type="project" value="UniProtKB-KW"/>
</dbReference>